<evidence type="ECO:0008006" key="3">
    <source>
        <dbReference type="Google" id="ProtNLM"/>
    </source>
</evidence>
<proteinExistence type="predicted"/>
<evidence type="ECO:0000313" key="1">
    <source>
        <dbReference type="EMBL" id="WGX74642.1"/>
    </source>
</evidence>
<organism evidence="1 2">
    <name type="scientific">Paraclostridium bifermentans</name>
    <name type="common">Clostridium bifermentans</name>
    <dbReference type="NCBI Taxonomy" id="1490"/>
    <lineage>
        <taxon>Bacteria</taxon>
        <taxon>Bacillati</taxon>
        <taxon>Bacillota</taxon>
        <taxon>Clostridia</taxon>
        <taxon>Peptostreptococcales</taxon>
        <taxon>Peptostreptococcaceae</taxon>
        <taxon>Paraclostridium</taxon>
    </lineage>
</organism>
<accession>A0ABY8R192</accession>
<gene>
    <name evidence="1" type="ORF">QJS64_10695</name>
</gene>
<keyword evidence="2" id="KW-1185">Reference proteome</keyword>
<dbReference type="InterPro" id="IPR028994">
    <property type="entry name" value="Integrin_alpha_N"/>
</dbReference>
<dbReference type="Proteomes" id="UP001239169">
    <property type="component" value="Chromosome"/>
</dbReference>
<dbReference type="SUPFAM" id="SSF69318">
    <property type="entry name" value="Integrin alpha N-terminal domain"/>
    <property type="match status" value="1"/>
</dbReference>
<protein>
    <recommendedName>
        <fullName evidence="3">VCBS repeat-containing protein</fullName>
    </recommendedName>
</protein>
<dbReference type="EMBL" id="CP124685">
    <property type="protein sequence ID" value="WGX74642.1"/>
    <property type="molecule type" value="Genomic_DNA"/>
</dbReference>
<sequence length="240" mass="26908">MNNSTEKVMVDFANGNITGEHSKDDVILIGISPYKGSSYVDEIEIVLNQENGNSIYTKFPYSGYNMQLFLGDFTGNNRSDIMVRGGFGGSGGFEIGVIYKYENGKLIEIFNQNSFYDNNKCQAEYKENYKLNISCGKNKYSLNLSARPKEYLNLIYTPDGKVKPAYEPYVDAPSAILPTKQIYNNFYELIILQRVVGVVNSDTLASIQTLLSVEDSKSNIIYKGLLFLPGKTLKTKILII</sequence>
<evidence type="ECO:0000313" key="2">
    <source>
        <dbReference type="Proteomes" id="UP001239169"/>
    </source>
</evidence>
<reference evidence="1 2" key="1">
    <citation type="submission" date="2023-04" db="EMBL/GenBank/DDBJ databases">
        <title>Bacteria Genome Submission.</title>
        <authorList>
            <person name="Isaac P."/>
        </authorList>
    </citation>
    <scope>NUCLEOTIDE SEQUENCE [LARGE SCALE GENOMIC DNA]</scope>
    <source>
        <strain evidence="1 2">SampleS7P1</strain>
    </source>
</reference>
<name>A0ABY8R192_PARBF</name>